<evidence type="ECO:0000256" key="3">
    <source>
        <dbReference type="ARBA" id="ARBA00023315"/>
    </source>
</evidence>
<name>A0ABT6W7X8_9ACTN</name>
<feature type="binding site" evidence="4">
    <location>
        <begin position="91"/>
        <end position="96"/>
    </location>
    <ligand>
        <name>acetyl-CoA</name>
        <dbReference type="ChEBI" id="CHEBI:57288"/>
    </ligand>
</feature>
<dbReference type="Proteomes" id="UP001156398">
    <property type="component" value="Unassembled WGS sequence"/>
</dbReference>
<evidence type="ECO:0000313" key="7">
    <source>
        <dbReference type="Proteomes" id="UP001156398"/>
    </source>
</evidence>
<comment type="subunit">
    <text evidence="4">Homohexamer; trimer of dimers.</text>
</comment>
<keyword evidence="7" id="KW-1185">Reference proteome</keyword>
<sequence>MSEERYEVRPLREHEFAAWVRTVGGSYGVDRDEADVARERAATELDRALGAFDGDEPVGGTTAHSRLMAVPGAVAPVAGVTSVGVAPTHRRRGVLTALMRRQLTDVYESGAEPVAALRPSEAAIYGRFGYGLASRGAIIRLDTRTARLRPGAGTGDGRVRLLAEREARPLLERVYAAAMPELPGWPDRAARFWDARLGDDPGSRAGASALRYAVHRDGAGTPTGYALYRYAQEGEDAVVRVVELATTTREAYAALWEFLIGVDLYPVVSYEGALDEALPHLLTDPRAAHTVAEDRLWVRLVDVERALAARRYAVPLDVVLEVADPFCPWNAGRFRLSADGTGASCHRTSAAADLRLSAAELGAAYLGGTSPATLGRAGLAEELRPGTLRRCALAFRGEREPYYPGGWAYPAY</sequence>
<keyword evidence="2 4" id="KW-0808">Transferase</keyword>
<evidence type="ECO:0000259" key="5">
    <source>
        <dbReference type="PROSITE" id="PS51186"/>
    </source>
</evidence>
<feature type="binding site" evidence="4">
    <location>
        <begin position="83"/>
        <end position="85"/>
    </location>
    <ligand>
        <name>acetyl-CoA</name>
        <dbReference type="ChEBI" id="CHEBI:57288"/>
    </ligand>
</feature>
<dbReference type="Gene3D" id="3.30.1050.10">
    <property type="entry name" value="SCP2 sterol-binding domain"/>
    <property type="match status" value="1"/>
</dbReference>
<keyword evidence="3 4" id="KW-0012">Acyltransferase</keyword>
<dbReference type="InterPro" id="IPR041380">
    <property type="entry name" value="Acetyltransf_17"/>
</dbReference>
<reference evidence="6 7" key="1">
    <citation type="submission" date="2023-05" db="EMBL/GenBank/DDBJ databases">
        <title>Streptantibioticus silvisoli sp. nov., acidotolerant actinomycetes 1 from pine litter.</title>
        <authorList>
            <person name="Swiecimska M."/>
            <person name="Golinska P."/>
            <person name="Sangal V."/>
            <person name="Wachnowicz B."/>
            <person name="Goodfellow M."/>
        </authorList>
    </citation>
    <scope>NUCLEOTIDE SEQUENCE [LARGE SCALE GENOMIC DNA]</scope>
    <source>
        <strain evidence="6 7">SL54</strain>
    </source>
</reference>
<feature type="active site" description="Proton acceptor; via carboxylate" evidence="4">
    <location>
        <position position="412"/>
    </location>
</feature>
<organism evidence="6 7">
    <name type="scientific">Streptantibioticus silvisoli</name>
    <dbReference type="NCBI Taxonomy" id="2705255"/>
    <lineage>
        <taxon>Bacteria</taxon>
        <taxon>Bacillati</taxon>
        <taxon>Actinomycetota</taxon>
        <taxon>Actinomycetes</taxon>
        <taxon>Kitasatosporales</taxon>
        <taxon>Streptomycetaceae</taxon>
        <taxon>Streptantibioticus</taxon>
    </lineage>
</organism>
<dbReference type="InterPro" id="IPR025559">
    <property type="entry name" value="Eis_dom"/>
</dbReference>
<dbReference type="Gene3D" id="3.40.630.30">
    <property type="match status" value="2"/>
</dbReference>
<accession>A0ABT6W7X8</accession>
<evidence type="ECO:0000256" key="4">
    <source>
        <dbReference type="HAMAP-Rule" id="MF_01812"/>
    </source>
</evidence>
<dbReference type="PROSITE" id="PS51186">
    <property type="entry name" value="GNAT"/>
    <property type="match status" value="1"/>
</dbReference>
<dbReference type="SUPFAM" id="SSF55718">
    <property type="entry name" value="SCP-like"/>
    <property type="match status" value="1"/>
</dbReference>
<comment type="caution">
    <text evidence="6">The sequence shown here is derived from an EMBL/GenBank/DDBJ whole genome shotgun (WGS) entry which is preliminary data.</text>
</comment>
<dbReference type="SUPFAM" id="SSF55729">
    <property type="entry name" value="Acyl-CoA N-acyltransferases (Nat)"/>
    <property type="match status" value="1"/>
</dbReference>
<dbReference type="EMBL" id="JAAGKO020000062">
    <property type="protein sequence ID" value="MDI5966853.1"/>
    <property type="molecule type" value="Genomic_DNA"/>
</dbReference>
<comment type="similarity">
    <text evidence="1 4">Belongs to the acetyltransferase Eis family.</text>
</comment>
<dbReference type="NCBIfam" id="NF002367">
    <property type="entry name" value="PRK01346.1-4"/>
    <property type="match status" value="1"/>
</dbReference>
<dbReference type="InterPro" id="IPR022902">
    <property type="entry name" value="NAcTrfase_Eis"/>
</dbReference>
<dbReference type="PANTHER" id="PTHR37817">
    <property type="entry name" value="N-ACETYLTRANSFERASE EIS"/>
    <property type="match status" value="1"/>
</dbReference>
<dbReference type="Pfam" id="PF13530">
    <property type="entry name" value="SCP2_2"/>
    <property type="match status" value="1"/>
</dbReference>
<dbReference type="InterPro" id="IPR051554">
    <property type="entry name" value="Acetyltransferase_Eis"/>
</dbReference>
<feature type="domain" description="N-acetyltransferase" evidence="5">
    <location>
        <begin position="6"/>
        <end position="150"/>
    </location>
</feature>
<dbReference type="HAMAP" id="MF_01812">
    <property type="entry name" value="Eis"/>
    <property type="match status" value="1"/>
</dbReference>
<dbReference type="InterPro" id="IPR000182">
    <property type="entry name" value="GNAT_dom"/>
</dbReference>
<feature type="active site" description="Proton donor" evidence="4">
    <location>
        <position position="125"/>
    </location>
</feature>
<proteinExistence type="inferred from homology"/>
<feature type="binding site" evidence="4">
    <location>
        <begin position="120"/>
        <end position="121"/>
    </location>
    <ligand>
        <name>acetyl-CoA</name>
        <dbReference type="ChEBI" id="CHEBI:57288"/>
    </ligand>
</feature>
<dbReference type="InterPro" id="IPR036527">
    <property type="entry name" value="SCP2_sterol-bd_dom_sf"/>
</dbReference>
<dbReference type="RefSeq" id="WP_271322375.1">
    <property type="nucleotide sequence ID" value="NZ_JAAGKO020000062.1"/>
</dbReference>
<dbReference type="Pfam" id="PF13527">
    <property type="entry name" value="Acetyltransf_9"/>
    <property type="match status" value="1"/>
</dbReference>
<protein>
    <submittedName>
        <fullName evidence="6">GNAT family N-acetyltransferase</fullName>
    </submittedName>
</protein>
<dbReference type="CDD" id="cd04301">
    <property type="entry name" value="NAT_SF"/>
    <property type="match status" value="1"/>
</dbReference>
<evidence type="ECO:0000313" key="6">
    <source>
        <dbReference type="EMBL" id="MDI5966853.1"/>
    </source>
</evidence>
<dbReference type="InterPro" id="IPR016181">
    <property type="entry name" value="Acyl_CoA_acyltransferase"/>
</dbReference>
<evidence type="ECO:0000256" key="2">
    <source>
        <dbReference type="ARBA" id="ARBA00022679"/>
    </source>
</evidence>
<dbReference type="PANTHER" id="PTHR37817:SF1">
    <property type="entry name" value="N-ACETYLTRANSFERASE EIS"/>
    <property type="match status" value="1"/>
</dbReference>
<evidence type="ECO:0000256" key="1">
    <source>
        <dbReference type="ARBA" id="ARBA00009213"/>
    </source>
</evidence>
<gene>
    <name evidence="6" type="ORF">POF43_029680</name>
</gene>
<dbReference type="Pfam" id="PF17668">
    <property type="entry name" value="Acetyltransf_17"/>
    <property type="match status" value="1"/>
</dbReference>